<keyword evidence="3" id="KW-1185">Reference proteome</keyword>
<evidence type="ECO:0000313" key="2">
    <source>
        <dbReference type="EMBL" id="KAK3384485.1"/>
    </source>
</evidence>
<evidence type="ECO:0000313" key="3">
    <source>
        <dbReference type="Proteomes" id="UP001287356"/>
    </source>
</evidence>
<dbReference type="InterPro" id="IPR029058">
    <property type="entry name" value="AB_hydrolase_fold"/>
</dbReference>
<dbReference type="Gene3D" id="3.40.50.1820">
    <property type="entry name" value="alpha/beta hydrolase"/>
    <property type="match status" value="1"/>
</dbReference>
<dbReference type="SUPFAM" id="SSF53474">
    <property type="entry name" value="alpha/beta-Hydrolases"/>
    <property type="match status" value="1"/>
</dbReference>
<name>A0AAE0NN31_9PEZI</name>
<organism evidence="2 3">
    <name type="scientific">Lasiosphaeria ovina</name>
    <dbReference type="NCBI Taxonomy" id="92902"/>
    <lineage>
        <taxon>Eukaryota</taxon>
        <taxon>Fungi</taxon>
        <taxon>Dikarya</taxon>
        <taxon>Ascomycota</taxon>
        <taxon>Pezizomycotina</taxon>
        <taxon>Sordariomycetes</taxon>
        <taxon>Sordariomycetidae</taxon>
        <taxon>Sordariales</taxon>
        <taxon>Lasiosphaeriaceae</taxon>
        <taxon>Lasiosphaeria</taxon>
    </lineage>
</organism>
<sequence length="100" mass="10821">MNSPWADITSTPRRGGQRTTMYAEDALVMHPLVSPLLAPAGSWVGAPPAYICTGWELVADEDQLTATRLHEDGVPVVFGEYEAMPHIFAVVFPDIGLVKA</sequence>
<feature type="domain" description="Alpha/beta hydrolase fold-3" evidence="1">
    <location>
        <begin position="18"/>
        <end position="89"/>
    </location>
</feature>
<accession>A0AAE0NN31</accession>
<proteinExistence type="predicted"/>
<reference evidence="2" key="1">
    <citation type="journal article" date="2023" name="Mol. Phylogenet. Evol.">
        <title>Genome-scale phylogeny and comparative genomics of the fungal order Sordariales.</title>
        <authorList>
            <person name="Hensen N."/>
            <person name="Bonometti L."/>
            <person name="Westerberg I."/>
            <person name="Brannstrom I.O."/>
            <person name="Guillou S."/>
            <person name="Cros-Aarteil S."/>
            <person name="Calhoun S."/>
            <person name="Haridas S."/>
            <person name="Kuo A."/>
            <person name="Mondo S."/>
            <person name="Pangilinan J."/>
            <person name="Riley R."/>
            <person name="LaButti K."/>
            <person name="Andreopoulos B."/>
            <person name="Lipzen A."/>
            <person name="Chen C."/>
            <person name="Yan M."/>
            <person name="Daum C."/>
            <person name="Ng V."/>
            <person name="Clum A."/>
            <person name="Steindorff A."/>
            <person name="Ohm R.A."/>
            <person name="Martin F."/>
            <person name="Silar P."/>
            <person name="Natvig D.O."/>
            <person name="Lalanne C."/>
            <person name="Gautier V."/>
            <person name="Ament-Velasquez S.L."/>
            <person name="Kruys A."/>
            <person name="Hutchinson M.I."/>
            <person name="Powell A.J."/>
            <person name="Barry K."/>
            <person name="Miller A.N."/>
            <person name="Grigoriev I.V."/>
            <person name="Debuchy R."/>
            <person name="Gladieux P."/>
            <person name="Hiltunen Thoren M."/>
            <person name="Johannesson H."/>
        </authorList>
    </citation>
    <scope>NUCLEOTIDE SEQUENCE</scope>
    <source>
        <strain evidence="2">CBS 958.72</strain>
    </source>
</reference>
<dbReference type="Proteomes" id="UP001287356">
    <property type="component" value="Unassembled WGS sequence"/>
</dbReference>
<dbReference type="AlphaFoldDB" id="A0AAE0NN31"/>
<evidence type="ECO:0000259" key="1">
    <source>
        <dbReference type="Pfam" id="PF07859"/>
    </source>
</evidence>
<reference evidence="2" key="2">
    <citation type="submission" date="2023-06" db="EMBL/GenBank/DDBJ databases">
        <authorList>
            <consortium name="Lawrence Berkeley National Laboratory"/>
            <person name="Haridas S."/>
            <person name="Hensen N."/>
            <person name="Bonometti L."/>
            <person name="Westerberg I."/>
            <person name="Brannstrom I.O."/>
            <person name="Guillou S."/>
            <person name="Cros-Aarteil S."/>
            <person name="Calhoun S."/>
            <person name="Kuo A."/>
            <person name="Mondo S."/>
            <person name="Pangilinan J."/>
            <person name="Riley R."/>
            <person name="Labutti K."/>
            <person name="Andreopoulos B."/>
            <person name="Lipzen A."/>
            <person name="Chen C."/>
            <person name="Yanf M."/>
            <person name="Daum C."/>
            <person name="Ng V."/>
            <person name="Clum A."/>
            <person name="Steindorff A."/>
            <person name="Ohm R."/>
            <person name="Martin F."/>
            <person name="Silar P."/>
            <person name="Natvig D."/>
            <person name="Lalanne C."/>
            <person name="Gautier V."/>
            <person name="Ament-Velasquez S.L."/>
            <person name="Kruys A."/>
            <person name="Hutchinson M.I."/>
            <person name="Powell A.J."/>
            <person name="Barry K."/>
            <person name="Miller A.N."/>
            <person name="Grigoriev I.V."/>
            <person name="Debuchy R."/>
            <person name="Gladieux P."/>
            <person name="Thoren M.H."/>
            <person name="Johannesson H."/>
        </authorList>
    </citation>
    <scope>NUCLEOTIDE SEQUENCE</scope>
    <source>
        <strain evidence="2">CBS 958.72</strain>
    </source>
</reference>
<dbReference type="Pfam" id="PF07859">
    <property type="entry name" value="Abhydrolase_3"/>
    <property type="match status" value="1"/>
</dbReference>
<dbReference type="GO" id="GO:0016787">
    <property type="term" value="F:hydrolase activity"/>
    <property type="evidence" value="ECO:0007669"/>
    <property type="project" value="InterPro"/>
</dbReference>
<comment type="caution">
    <text evidence="2">The sequence shown here is derived from an EMBL/GenBank/DDBJ whole genome shotgun (WGS) entry which is preliminary data.</text>
</comment>
<dbReference type="EMBL" id="JAULSN010000001">
    <property type="protein sequence ID" value="KAK3384485.1"/>
    <property type="molecule type" value="Genomic_DNA"/>
</dbReference>
<dbReference type="InterPro" id="IPR013094">
    <property type="entry name" value="AB_hydrolase_3"/>
</dbReference>
<gene>
    <name evidence="2" type="ORF">B0T24DRAFT_674238</name>
</gene>
<protein>
    <recommendedName>
        <fullName evidence="1">Alpha/beta hydrolase fold-3 domain-containing protein</fullName>
    </recommendedName>
</protein>